<dbReference type="KEGG" id="phv:HU739_022920"/>
<protein>
    <submittedName>
        <fullName evidence="2">Uncharacterized protein</fullName>
    </submittedName>
</protein>
<feature type="region of interest" description="Disordered" evidence="1">
    <location>
        <begin position="1"/>
        <end position="34"/>
    </location>
</feature>
<reference evidence="2 3" key="1">
    <citation type="journal article" date="2020" name="Microorganisms">
        <title>Reliable Identification of Environmental Pseudomonas Isolates Using the rpoD Gene.</title>
        <authorList>
            <consortium name="The Broad Institute Genome Sequencing Platform"/>
            <person name="Girard L."/>
            <person name="Lood C."/>
            <person name="Rokni-Zadeh H."/>
            <person name="van Noort V."/>
            <person name="Lavigne R."/>
            <person name="De Mot R."/>
        </authorList>
    </citation>
    <scope>NUCLEOTIDE SEQUENCE [LARGE SCALE GENOMIC DNA]</scope>
    <source>
        <strain evidence="2 3">SWRI65</strain>
    </source>
</reference>
<dbReference type="Proteomes" id="UP000631521">
    <property type="component" value="Chromosome"/>
</dbReference>
<keyword evidence="3" id="KW-1185">Reference proteome</keyword>
<accession>A0A9E6NYH5</accession>
<proteinExistence type="predicted"/>
<dbReference type="AlphaFoldDB" id="A0A9E6NYH5"/>
<dbReference type="RefSeq" id="WP_186552221.1">
    <property type="nucleotide sequence ID" value="NZ_CP077091.1"/>
</dbReference>
<feature type="compositionally biased region" description="Basic and acidic residues" evidence="1">
    <location>
        <begin position="7"/>
        <end position="26"/>
    </location>
</feature>
<name>A0A9E6NYH5_9PSED</name>
<gene>
    <name evidence="2" type="ORF">HU739_022920</name>
</gene>
<evidence type="ECO:0000256" key="1">
    <source>
        <dbReference type="SAM" id="MobiDB-lite"/>
    </source>
</evidence>
<dbReference type="EMBL" id="CP077091">
    <property type="protein sequence ID" value="QXI16727.1"/>
    <property type="molecule type" value="Genomic_DNA"/>
</dbReference>
<dbReference type="InterPro" id="IPR013783">
    <property type="entry name" value="Ig-like_fold"/>
</dbReference>
<evidence type="ECO:0000313" key="2">
    <source>
        <dbReference type="EMBL" id="QXI16727.1"/>
    </source>
</evidence>
<evidence type="ECO:0000313" key="3">
    <source>
        <dbReference type="Proteomes" id="UP000631521"/>
    </source>
</evidence>
<dbReference type="Gene3D" id="2.60.40.10">
    <property type="entry name" value="Immunoglobulins"/>
    <property type="match status" value="1"/>
</dbReference>
<organism evidence="2 3">
    <name type="scientific">Pseudomonas hamedanensis</name>
    <dbReference type="NCBI Taxonomy" id="2745504"/>
    <lineage>
        <taxon>Bacteria</taxon>
        <taxon>Pseudomonadati</taxon>
        <taxon>Pseudomonadota</taxon>
        <taxon>Gammaproteobacteria</taxon>
        <taxon>Pseudomonadales</taxon>
        <taxon>Pseudomonadaceae</taxon>
        <taxon>Pseudomonas</taxon>
    </lineage>
</organism>
<reference evidence="2 3" key="2">
    <citation type="journal article" date="2021" name="Microorganisms">
        <title>The Ever-Expanding Pseudomonas Genus: Description of 43 New Species and Partition of the Pseudomonas putida Group.</title>
        <authorList>
            <person name="Girard L."/>
            <person name="Lood C."/>
            <person name="Hofte M."/>
            <person name="Vandamme P."/>
            <person name="Rokni-Zadeh H."/>
            <person name="van Noort V."/>
            <person name="Lavigne R."/>
            <person name="De Mot R."/>
        </authorList>
    </citation>
    <scope>NUCLEOTIDE SEQUENCE [LARGE SCALE GENOMIC DNA]</scope>
    <source>
        <strain evidence="2 3">SWRI65</strain>
    </source>
</reference>
<sequence length="1102" mass="119994">MNDNIDDSDKSESLPDKKSNPPKRDVSGTSQADASFEEINAEEAFSEVSWDDAVTTTIHQTHPRVPQLTTQLECQYKFENARLYVKTLRYKMTTRYGNWDRANIDLYLYAHEAGEIKSPDSLLQDAQWHPYEHVISVPYRSSAAGGLRNRMNIRVDYDGTNNDVEPHEGWGLEVYPAATPIIGNVEDGDQVPDTFIIRGYNGLRDGRIGIYLFYGSESELGVENVSSDGSWFSTVRFPASMEQGYLSAEQQIGNETSTRSKRIRIKHYIAPKIGYPPPGSVFLAGSALKVKGVGTPGRDIDVMKPGGSILHASAKVEADLTWEGDFNSKNYPNGGQVDMTAGHRGLPDWTLAQTFVLLGVPIIEAPAPSSETDRHGPISGFGVSGANVEVFKDLNHAIRIGQAQVGSDSIWKIESFENDMTPGPFSIVARQSLSTITTDVGEPRGFKVRPPMLDVPDVTFSSAGTVIFNGTGHHSPDRETQVQFAVKSGSGTAPPNAVVKAIGTWETTATDWSFGSYKVEVIQKIGDGANGWIESLPLTLDVEKVLPDVSDVGYTQDYQPTFSGIGYNGATVQLRKPNSADLEAPAVVVASGQWSSKALAVWGPVFEREVHIKQVLDGHESPNWVVLKVTIPPLAPGLEPPVEEGLSPFFKGTCWPGATVNITFSDDPTSYAATVQGELWTFRRPTDFDPGVHTVSVTQRFAEQNSLAADATFTVQIPMLKPLITAPAPDDEVGSEVEICGNNGMQFATMQLYNALFDRAVGSPLYLENSGKWRITLSDLAFGQFTVYAVQTLDSRDSERSENRALKVVLLPPRITTPEAGGKLAREAALEGTGRAGGWVDVWLDGDDEPWQRNITVGGNSLWRREVELPVGSHILRVRQSFNDNGTVHESACTDWMSFNVVPAAPFIETPVEGEPIGPQAVVSGFGVRGDSITVTLVGGAHSVLASTIVGEDRTWSVMCDCAAVTGGRYQLQAVASLDTFESVEARRRVVLGIFLPILDEPAPGSWVVHPLQFAGRGRQGIGTLVSWYNPEVFWAPALAIAGGQWRGESIRALPEGGNWYRFRQTITDGAAGETISAWVDSARFEVERTRAPGIFNSDERP</sequence>